<proteinExistence type="predicted"/>
<evidence type="ECO:0000313" key="1">
    <source>
        <dbReference type="EMBL" id="JAD83832.1"/>
    </source>
</evidence>
<protein>
    <submittedName>
        <fullName evidence="1">NTMC2T3</fullName>
    </submittedName>
</protein>
<organism evidence="1">
    <name type="scientific">Arundo donax</name>
    <name type="common">Giant reed</name>
    <name type="synonym">Donax arundinaceus</name>
    <dbReference type="NCBI Taxonomy" id="35708"/>
    <lineage>
        <taxon>Eukaryota</taxon>
        <taxon>Viridiplantae</taxon>
        <taxon>Streptophyta</taxon>
        <taxon>Embryophyta</taxon>
        <taxon>Tracheophyta</taxon>
        <taxon>Spermatophyta</taxon>
        <taxon>Magnoliopsida</taxon>
        <taxon>Liliopsida</taxon>
        <taxon>Poales</taxon>
        <taxon>Poaceae</taxon>
        <taxon>PACMAD clade</taxon>
        <taxon>Arundinoideae</taxon>
        <taxon>Arundineae</taxon>
        <taxon>Arundo</taxon>
    </lineage>
</organism>
<reference evidence="1" key="2">
    <citation type="journal article" date="2015" name="Data Brief">
        <title>Shoot transcriptome of the giant reed, Arundo donax.</title>
        <authorList>
            <person name="Barrero R.A."/>
            <person name="Guerrero F.D."/>
            <person name="Moolhuijzen P."/>
            <person name="Goolsby J.A."/>
            <person name="Tidwell J."/>
            <person name="Bellgard S.E."/>
            <person name="Bellgard M.I."/>
        </authorList>
    </citation>
    <scope>NUCLEOTIDE SEQUENCE</scope>
    <source>
        <tissue evidence="1">Shoot tissue taken approximately 20 cm above the soil surface</tissue>
    </source>
</reference>
<dbReference type="EMBL" id="GBRH01214063">
    <property type="protein sequence ID" value="JAD83832.1"/>
    <property type="molecule type" value="Transcribed_RNA"/>
</dbReference>
<sequence length="103" mass="12042">MDFSASYSLEWYPFFGRLIWREHAVFDSAMANTSCWKDRVVVLDMQNQGFSSFWELKCLVPLRRECFVNDLGPFLLVPILHPDIRITSASQIRSNKISGFNYN</sequence>
<name>A0A0A9DJ68_ARUDO</name>
<reference evidence="1" key="1">
    <citation type="submission" date="2014-09" db="EMBL/GenBank/DDBJ databases">
        <authorList>
            <person name="Magalhaes I.L.F."/>
            <person name="Oliveira U."/>
            <person name="Santos F.R."/>
            <person name="Vidigal T.H.D.A."/>
            <person name="Brescovit A.D."/>
            <person name="Santos A.J."/>
        </authorList>
    </citation>
    <scope>NUCLEOTIDE SEQUENCE</scope>
    <source>
        <tissue evidence="1">Shoot tissue taken approximately 20 cm above the soil surface</tissue>
    </source>
</reference>
<accession>A0A0A9DJ68</accession>
<dbReference type="AlphaFoldDB" id="A0A0A9DJ68"/>